<dbReference type="GO" id="GO:0016491">
    <property type="term" value="F:oxidoreductase activity"/>
    <property type="evidence" value="ECO:0007669"/>
    <property type="project" value="UniProtKB-KW"/>
</dbReference>
<dbReference type="PANTHER" id="PTHR33365:SF11">
    <property type="entry name" value="TAT PATHWAY SIGNAL SEQUENCE"/>
    <property type="match status" value="1"/>
</dbReference>
<evidence type="ECO:0008006" key="6">
    <source>
        <dbReference type="Google" id="ProtNLM"/>
    </source>
</evidence>
<dbReference type="KEGG" id="cput:CONPUDRAFT_131117"/>
<comment type="similarity">
    <text evidence="3">Belongs to the ustYa family.</text>
</comment>
<dbReference type="EMBL" id="JH711586">
    <property type="protein sequence ID" value="EIW76475.1"/>
    <property type="molecule type" value="Genomic_DNA"/>
</dbReference>
<organism evidence="4 5">
    <name type="scientific">Coniophora puteana (strain RWD-64-598)</name>
    <name type="common">Brown rot fungus</name>
    <dbReference type="NCBI Taxonomy" id="741705"/>
    <lineage>
        <taxon>Eukaryota</taxon>
        <taxon>Fungi</taxon>
        <taxon>Dikarya</taxon>
        <taxon>Basidiomycota</taxon>
        <taxon>Agaricomycotina</taxon>
        <taxon>Agaricomycetes</taxon>
        <taxon>Agaricomycetidae</taxon>
        <taxon>Boletales</taxon>
        <taxon>Coniophorineae</taxon>
        <taxon>Coniophoraceae</taxon>
        <taxon>Coniophora</taxon>
    </lineage>
</organism>
<dbReference type="RefSeq" id="XP_007773689.1">
    <property type="nucleotide sequence ID" value="XM_007775499.1"/>
</dbReference>
<dbReference type="InterPro" id="IPR021765">
    <property type="entry name" value="UstYa-like"/>
</dbReference>
<evidence type="ECO:0000256" key="1">
    <source>
        <dbReference type="ARBA" id="ARBA00004685"/>
    </source>
</evidence>
<evidence type="ECO:0000256" key="3">
    <source>
        <dbReference type="ARBA" id="ARBA00035112"/>
    </source>
</evidence>
<evidence type="ECO:0000313" key="5">
    <source>
        <dbReference type="Proteomes" id="UP000053558"/>
    </source>
</evidence>
<protein>
    <recommendedName>
        <fullName evidence="6">Oxidase ustYa</fullName>
    </recommendedName>
</protein>
<dbReference type="GeneID" id="19200316"/>
<comment type="caution">
    <text evidence="4">The sequence shown here is derived from an EMBL/GenBank/DDBJ whole genome shotgun (WGS) entry which is preliminary data.</text>
</comment>
<evidence type="ECO:0000256" key="2">
    <source>
        <dbReference type="ARBA" id="ARBA00023002"/>
    </source>
</evidence>
<dbReference type="OMA" id="ENTEHYP"/>
<dbReference type="Pfam" id="PF11807">
    <property type="entry name" value="UstYa"/>
    <property type="match status" value="1"/>
</dbReference>
<evidence type="ECO:0000313" key="4">
    <source>
        <dbReference type="EMBL" id="EIW76475.1"/>
    </source>
</evidence>
<keyword evidence="2" id="KW-0560">Oxidoreductase</keyword>
<sequence length="127" mass="14723">MTGPRAQAAYVSLRGANSHDGYVRLGPGYRWFSISMFHQMHCLNQLRVNLVDPDGELASESHVQHCLNYLRQFFLCHADDTLEPGDFLQSEHIRGTISHTRQCRNWMKLEDAVDANWRDWLAYSQTL</sequence>
<gene>
    <name evidence="4" type="ORF">CONPUDRAFT_131117</name>
</gene>
<dbReference type="Proteomes" id="UP000053558">
    <property type="component" value="Unassembled WGS sequence"/>
</dbReference>
<reference evidence="5" key="1">
    <citation type="journal article" date="2012" name="Science">
        <title>The Paleozoic origin of enzymatic lignin decomposition reconstructed from 31 fungal genomes.</title>
        <authorList>
            <person name="Floudas D."/>
            <person name="Binder M."/>
            <person name="Riley R."/>
            <person name="Barry K."/>
            <person name="Blanchette R.A."/>
            <person name="Henrissat B."/>
            <person name="Martinez A.T."/>
            <person name="Otillar R."/>
            <person name="Spatafora J.W."/>
            <person name="Yadav J.S."/>
            <person name="Aerts A."/>
            <person name="Benoit I."/>
            <person name="Boyd A."/>
            <person name="Carlson A."/>
            <person name="Copeland A."/>
            <person name="Coutinho P.M."/>
            <person name="de Vries R.P."/>
            <person name="Ferreira P."/>
            <person name="Findley K."/>
            <person name="Foster B."/>
            <person name="Gaskell J."/>
            <person name="Glotzer D."/>
            <person name="Gorecki P."/>
            <person name="Heitman J."/>
            <person name="Hesse C."/>
            <person name="Hori C."/>
            <person name="Igarashi K."/>
            <person name="Jurgens J.A."/>
            <person name="Kallen N."/>
            <person name="Kersten P."/>
            <person name="Kohler A."/>
            <person name="Kuees U."/>
            <person name="Kumar T.K.A."/>
            <person name="Kuo A."/>
            <person name="LaButti K."/>
            <person name="Larrondo L.F."/>
            <person name="Lindquist E."/>
            <person name="Ling A."/>
            <person name="Lombard V."/>
            <person name="Lucas S."/>
            <person name="Lundell T."/>
            <person name="Martin R."/>
            <person name="McLaughlin D.J."/>
            <person name="Morgenstern I."/>
            <person name="Morin E."/>
            <person name="Murat C."/>
            <person name="Nagy L.G."/>
            <person name="Nolan M."/>
            <person name="Ohm R.A."/>
            <person name="Patyshakuliyeva A."/>
            <person name="Rokas A."/>
            <person name="Ruiz-Duenas F.J."/>
            <person name="Sabat G."/>
            <person name="Salamov A."/>
            <person name="Samejima M."/>
            <person name="Schmutz J."/>
            <person name="Slot J.C."/>
            <person name="St John F."/>
            <person name="Stenlid J."/>
            <person name="Sun H."/>
            <person name="Sun S."/>
            <person name="Syed K."/>
            <person name="Tsang A."/>
            <person name="Wiebenga A."/>
            <person name="Young D."/>
            <person name="Pisabarro A."/>
            <person name="Eastwood D.C."/>
            <person name="Martin F."/>
            <person name="Cullen D."/>
            <person name="Grigoriev I.V."/>
            <person name="Hibbett D.S."/>
        </authorList>
    </citation>
    <scope>NUCLEOTIDE SEQUENCE [LARGE SCALE GENOMIC DNA]</scope>
    <source>
        <strain evidence="5">RWD-64-598 SS2</strain>
    </source>
</reference>
<dbReference type="PANTHER" id="PTHR33365">
    <property type="entry name" value="YALI0B05434P"/>
    <property type="match status" value="1"/>
</dbReference>
<dbReference type="GO" id="GO:0043386">
    <property type="term" value="P:mycotoxin biosynthetic process"/>
    <property type="evidence" value="ECO:0007669"/>
    <property type="project" value="InterPro"/>
</dbReference>
<dbReference type="AlphaFoldDB" id="A0A5M3MCW8"/>
<keyword evidence="5" id="KW-1185">Reference proteome</keyword>
<accession>A0A5M3MCW8</accession>
<dbReference type="OrthoDB" id="3687641at2759"/>
<name>A0A5M3MCW8_CONPW</name>
<comment type="pathway">
    <text evidence="1">Mycotoxin biosynthesis.</text>
</comment>
<proteinExistence type="inferred from homology"/>